<name>A0A8H3DN62_9AGAM</name>
<protein>
    <submittedName>
        <fullName evidence="1">Uncharacterized protein</fullName>
    </submittedName>
</protein>
<evidence type="ECO:0000313" key="2">
    <source>
        <dbReference type="Proteomes" id="UP000663843"/>
    </source>
</evidence>
<gene>
    <name evidence="1" type="ORF">RDB_LOCUS185552</name>
</gene>
<sequence length="550" mass="61817">MIHRLPNEILSRISKLVGAESTFDLKPFVLVNHQWHAMAAPALLAAISITSLGDLIGLCDQVTGYQHDETASQSTIARFTKTVVVSGIIDGSADSHLGLDDLGRQSRGPDEGPDEDSIQADIELEPNTIRSKIYAAFSQLVLLNGFEWYGRFAGDYYLARYLQQSKTIRNLAYGIDMFVSSVSLAYREHALAFEGLESLSVTSEYEPSSDLFCAIAQMMRRNPGLRSILFDCKYAESMNGQWSLVDFICGTTQRDKPAFVWPNLNRLVLRFWKGELWQSAEGVELLTRFLVSHPKLETLVLQETCVEDSDGQTAKPLSLAKYPESLPALKRLIGSPRLIAGVMESRAACLSVERVIDNSEEGFDSEGAKAPYIDRIMDALESSPDNQIQRLRLEIPQLNRHLYAKIAQLAPKIRFLEFLRSLELDSTSPNDDDFNPLVDIPSGLNEFPNLDIIGGHIAKDFAEALDRQEYDGILELARQVPRIKAVHGLAGKIIPIHRYPSGDISIVRPPQFLDNADYDWITFDVDWRHRSMSQRELKRLRGLDGPFRFE</sequence>
<reference evidence="1" key="1">
    <citation type="submission" date="2021-01" db="EMBL/GenBank/DDBJ databases">
        <authorList>
            <person name="Kaushik A."/>
        </authorList>
    </citation>
    <scope>NUCLEOTIDE SEQUENCE</scope>
    <source>
        <strain evidence="1">AG2-2IIIB</strain>
    </source>
</reference>
<proteinExistence type="predicted"/>
<organism evidence="1 2">
    <name type="scientific">Rhizoctonia solani</name>
    <dbReference type="NCBI Taxonomy" id="456999"/>
    <lineage>
        <taxon>Eukaryota</taxon>
        <taxon>Fungi</taxon>
        <taxon>Dikarya</taxon>
        <taxon>Basidiomycota</taxon>
        <taxon>Agaricomycotina</taxon>
        <taxon>Agaricomycetes</taxon>
        <taxon>Cantharellales</taxon>
        <taxon>Ceratobasidiaceae</taxon>
        <taxon>Rhizoctonia</taxon>
    </lineage>
</organism>
<accession>A0A8H3DN62</accession>
<evidence type="ECO:0000313" key="1">
    <source>
        <dbReference type="EMBL" id="CAE6535439.1"/>
    </source>
</evidence>
<comment type="caution">
    <text evidence="1">The sequence shown here is derived from an EMBL/GenBank/DDBJ whole genome shotgun (WGS) entry which is preliminary data.</text>
</comment>
<dbReference type="AlphaFoldDB" id="A0A8H3DN62"/>
<dbReference type="EMBL" id="CAJMWT010008804">
    <property type="protein sequence ID" value="CAE6535439.1"/>
    <property type="molecule type" value="Genomic_DNA"/>
</dbReference>
<dbReference type="Proteomes" id="UP000663843">
    <property type="component" value="Unassembled WGS sequence"/>
</dbReference>